<dbReference type="SUPFAM" id="SSF56112">
    <property type="entry name" value="Protein kinase-like (PK-like)"/>
    <property type="match status" value="1"/>
</dbReference>
<dbReference type="OrthoDB" id="1911848at2759"/>
<dbReference type="AlphaFoldDB" id="A0A9P8WBD7"/>
<proteinExistence type="predicted"/>
<dbReference type="Gene3D" id="1.20.120.1020">
    <property type="entry name" value="Prion-inhibition and propagation, HeLo domain"/>
    <property type="match status" value="1"/>
</dbReference>
<dbReference type="InterPro" id="IPR000719">
    <property type="entry name" value="Prot_kinase_dom"/>
</dbReference>
<keyword evidence="3" id="KW-1185">Reference proteome</keyword>
<dbReference type="GO" id="GO:0005524">
    <property type="term" value="F:ATP binding"/>
    <property type="evidence" value="ECO:0007669"/>
    <property type="project" value="InterPro"/>
</dbReference>
<dbReference type="GO" id="GO:0004672">
    <property type="term" value="F:protein kinase activity"/>
    <property type="evidence" value="ECO:0007669"/>
    <property type="project" value="InterPro"/>
</dbReference>
<accession>A0A9P8WBD7</accession>
<protein>
    <recommendedName>
        <fullName evidence="1">Protein kinase domain-containing protein</fullName>
    </recommendedName>
</protein>
<dbReference type="EMBL" id="JAGPYM010000005">
    <property type="protein sequence ID" value="KAH6894462.1"/>
    <property type="molecule type" value="Genomic_DNA"/>
</dbReference>
<feature type="domain" description="Protein kinase" evidence="1">
    <location>
        <begin position="226"/>
        <end position="576"/>
    </location>
</feature>
<reference evidence="2 3" key="1">
    <citation type="journal article" date="2021" name="Nat. Commun.">
        <title>Genetic determinants of endophytism in the Arabidopsis root mycobiome.</title>
        <authorList>
            <person name="Mesny F."/>
            <person name="Miyauchi S."/>
            <person name="Thiergart T."/>
            <person name="Pickel B."/>
            <person name="Atanasova L."/>
            <person name="Karlsson M."/>
            <person name="Huettel B."/>
            <person name="Barry K.W."/>
            <person name="Haridas S."/>
            <person name="Chen C."/>
            <person name="Bauer D."/>
            <person name="Andreopoulos W."/>
            <person name="Pangilinan J."/>
            <person name="LaButti K."/>
            <person name="Riley R."/>
            <person name="Lipzen A."/>
            <person name="Clum A."/>
            <person name="Drula E."/>
            <person name="Henrissat B."/>
            <person name="Kohler A."/>
            <person name="Grigoriev I.V."/>
            <person name="Martin F.M."/>
            <person name="Hacquard S."/>
        </authorList>
    </citation>
    <scope>NUCLEOTIDE SEQUENCE [LARGE SCALE GENOMIC DNA]</scope>
    <source>
        <strain evidence="2 3">MPI-CAGE-CH-0241</strain>
    </source>
</reference>
<sequence>MEPISLAIAIVTASRDVYSTVKFIQKVTRSTKHIRSEQSDLSTQFDLQILRLNEFSRILGAENGEGLDLNYLKSIPEPYLRIVQDHFAKLQKILGEYTREATKFGQSRTQSQNLNTAETETLRGHADAPNVNPSANEAIATEKRVNQGPGHKRWSLSLFGFGSGNPKPKTSSTSLSLKSLPEGVHWMFLKDNLEGTLAEFTKWNDNLEDMLGILLRGFGITEDKALQDRLRLQLGQSMNIFEGHIALANLSLPSKCSSSMAQVVDESLLSWQEAEAIMERPRILIEYKKSGAASIDDSEVSKTSITRETYAPQLAQLLRAAGSHGFRTLRLNAYAWNLHQEKCAFLFDYPENAGSKQPQSLHDLIMNPEREPSFKLDLKQRFYVAHTIAQSIGSFHSDGWLHKSIRAHAIKFFSNRDEDGMDFTRPYLTDFEMSRPVTATTRLLPHAVDVEHDVYRHPQRYGLPRLSFSKIHDIYSLGVVLLEIGLWQTAREMHDDLVEGYYGGVQPTEGVPGNLIREAFLREAKTRLAHRMGASYEEAVVTCLSGDLGDRLLDADFAGEFQRRVVEKVDIRRLAG</sequence>
<dbReference type="PANTHER" id="PTHR37542:SF3">
    <property type="entry name" value="PRION-INHIBITION AND PROPAGATION HELO DOMAIN-CONTAINING PROTEIN"/>
    <property type="match status" value="1"/>
</dbReference>
<evidence type="ECO:0000313" key="3">
    <source>
        <dbReference type="Proteomes" id="UP000777438"/>
    </source>
</evidence>
<organism evidence="2 3">
    <name type="scientific">Thelonectria olida</name>
    <dbReference type="NCBI Taxonomy" id="1576542"/>
    <lineage>
        <taxon>Eukaryota</taxon>
        <taxon>Fungi</taxon>
        <taxon>Dikarya</taxon>
        <taxon>Ascomycota</taxon>
        <taxon>Pezizomycotina</taxon>
        <taxon>Sordariomycetes</taxon>
        <taxon>Hypocreomycetidae</taxon>
        <taxon>Hypocreales</taxon>
        <taxon>Nectriaceae</taxon>
        <taxon>Thelonectria</taxon>
    </lineage>
</organism>
<dbReference type="InterPro" id="IPR038305">
    <property type="entry name" value="HeLo_sf"/>
</dbReference>
<name>A0A9P8WBD7_9HYPO</name>
<dbReference type="Gene3D" id="1.10.510.10">
    <property type="entry name" value="Transferase(Phosphotransferase) domain 1"/>
    <property type="match status" value="1"/>
</dbReference>
<dbReference type="PROSITE" id="PS50011">
    <property type="entry name" value="PROTEIN_KINASE_DOM"/>
    <property type="match status" value="1"/>
</dbReference>
<evidence type="ECO:0000259" key="1">
    <source>
        <dbReference type="PROSITE" id="PS50011"/>
    </source>
</evidence>
<comment type="caution">
    <text evidence="2">The sequence shown here is derived from an EMBL/GenBank/DDBJ whole genome shotgun (WGS) entry which is preliminary data.</text>
</comment>
<gene>
    <name evidence="2" type="ORF">B0T10DRAFT_545974</name>
</gene>
<dbReference type="InterPro" id="IPR011009">
    <property type="entry name" value="Kinase-like_dom_sf"/>
</dbReference>
<dbReference type="Proteomes" id="UP000777438">
    <property type="component" value="Unassembled WGS sequence"/>
</dbReference>
<dbReference type="PANTHER" id="PTHR37542">
    <property type="entry name" value="HELO DOMAIN-CONTAINING PROTEIN-RELATED"/>
    <property type="match status" value="1"/>
</dbReference>
<evidence type="ECO:0000313" key="2">
    <source>
        <dbReference type="EMBL" id="KAH6894462.1"/>
    </source>
</evidence>